<keyword evidence="1" id="KW-0472">Membrane</keyword>
<accession>A0ABT1SI37</accession>
<organism evidence="2 3">
    <name type="scientific">Massilicoli timonensis</name>
    <dbReference type="NCBI Taxonomy" id="2015901"/>
    <lineage>
        <taxon>Bacteria</taxon>
        <taxon>Bacillati</taxon>
        <taxon>Bacillota</taxon>
        <taxon>Erysipelotrichia</taxon>
        <taxon>Erysipelotrichales</taxon>
        <taxon>Erysipelotrichaceae</taxon>
        <taxon>Massilicoli</taxon>
    </lineage>
</organism>
<proteinExistence type="predicted"/>
<reference evidence="2 3" key="1">
    <citation type="submission" date="2022-06" db="EMBL/GenBank/DDBJ databases">
        <title>Isolation of gut microbiota from human fecal samples.</title>
        <authorList>
            <person name="Pamer E.G."/>
            <person name="Barat B."/>
            <person name="Waligurski E."/>
            <person name="Medina S."/>
            <person name="Paddock L."/>
            <person name="Mostad J."/>
        </authorList>
    </citation>
    <scope>NUCLEOTIDE SEQUENCE [LARGE SCALE GENOMIC DNA]</scope>
    <source>
        <strain evidence="2 3">DFI.6.1</strain>
    </source>
</reference>
<dbReference type="RefSeq" id="WP_146003313.1">
    <property type="nucleotide sequence ID" value="NZ_CALVCM010000020.1"/>
</dbReference>
<keyword evidence="1" id="KW-0812">Transmembrane</keyword>
<dbReference type="Proteomes" id="UP001524435">
    <property type="component" value="Unassembled WGS sequence"/>
</dbReference>
<sequence>MELKSKKLKVRNLPERDYKLGDIQSKPYGFIIFFLLLGIYIAYRSNLLFGILLIGIFLYYLLVNKNQVMTEFYEDFVVFYNERDPQECYIVFWDEIASWTYERGRFDTDRVHVSLKNGEKIVFRSLSPMKMKKYFHQKAGKAEVRKSKVHA</sequence>
<feature type="transmembrane region" description="Helical" evidence="1">
    <location>
        <begin position="47"/>
        <end position="63"/>
    </location>
</feature>
<feature type="transmembrane region" description="Helical" evidence="1">
    <location>
        <begin position="20"/>
        <end position="41"/>
    </location>
</feature>
<gene>
    <name evidence="2" type="ORF">NE663_01180</name>
</gene>
<name>A0ABT1SI37_9FIRM</name>
<protein>
    <submittedName>
        <fullName evidence="2">Uncharacterized protein</fullName>
    </submittedName>
</protein>
<keyword evidence="3" id="KW-1185">Reference proteome</keyword>
<evidence type="ECO:0000256" key="1">
    <source>
        <dbReference type="SAM" id="Phobius"/>
    </source>
</evidence>
<comment type="caution">
    <text evidence="2">The sequence shown here is derived from an EMBL/GenBank/DDBJ whole genome shotgun (WGS) entry which is preliminary data.</text>
</comment>
<dbReference type="EMBL" id="JANGCH010000001">
    <property type="protein sequence ID" value="MCQ5120869.1"/>
    <property type="molecule type" value="Genomic_DNA"/>
</dbReference>
<evidence type="ECO:0000313" key="3">
    <source>
        <dbReference type="Proteomes" id="UP001524435"/>
    </source>
</evidence>
<keyword evidence="1" id="KW-1133">Transmembrane helix</keyword>
<evidence type="ECO:0000313" key="2">
    <source>
        <dbReference type="EMBL" id="MCQ5120869.1"/>
    </source>
</evidence>